<dbReference type="EMBL" id="CP001669">
    <property type="protein sequence ID" value="AFZ79355.1"/>
    <property type="molecule type" value="Genomic_DNA"/>
</dbReference>
<evidence type="ECO:0000313" key="3">
    <source>
        <dbReference type="Proteomes" id="UP000031512"/>
    </source>
</evidence>
<proteinExistence type="predicted"/>
<evidence type="ECO:0000313" key="2">
    <source>
        <dbReference type="EMBL" id="AFZ79355.1"/>
    </source>
</evidence>
<name>L0AUZ0_THEEQ</name>
<feature type="compositionally biased region" description="Polar residues" evidence="1">
    <location>
        <begin position="86"/>
        <end position="99"/>
    </location>
</feature>
<feature type="compositionally biased region" description="Acidic residues" evidence="1">
    <location>
        <begin position="164"/>
        <end position="180"/>
    </location>
</feature>
<feature type="compositionally biased region" description="Polar residues" evidence="1">
    <location>
        <begin position="141"/>
        <end position="152"/>
    </location>
</feature>
<dbReference type="RefSeq" id="XP_004829021.1">
    <property type="nucleotide sequence ID" value="XM_004828964.1"/>
</dbReference>
<reference evidence="2 3" key="1">
    <citation type="journal article" date="2012" name="BMC Genomics">
        <title>Comparative genomic analysis and phylogenetic position of Theileria equi.</title>
        <authorList>
            <person name="Kappmeyer L.S."/>
            <person name="Thiagarajan M."/>
            <person name="Herndon D.R."/>
            <person name="Ramsay J.D."/>
            <person name="Caler E."/>
            <person name="Djikeng A."/>
            <person name="Gillespie J.J."/>
            <person name="Lau A.O."/>
            <person name="Roalson E.H."/>
            <person name="Silva J.C."/>
            <person name="Silva M.G."/>
            <person name="Suarez C.E."/>
            <person name="Ueti M.W."/>
            <person name="Nene V.M."/>
            <person name="Mealey R.H."/>
            <person name="Knowles D.P."/>
            <person name="Brayton K.A."/>
        </authorList>
    </citation>
    <scope>NUCLEOTIDE SEQUENCE [LARGE SCALE GENOMIC DNA]</scope>
    <source>
        <strain evidence="2 3">WA</strain>
    </source>
</reference>
<accession>L0AUZ0</accession>
<dbReference type="KEGG" id="beq:BEWA_022030"/>
<evidence type="ECO:0000256" key="1">
    <source>
        <dbReference type="SAM" id="MobiDB-lite"/>
    </source>
</evidence>
<feature type="region of interest" description="Disordered" evidence="1">
    <location>
        <begin position="82"/>
        <end position="180"/>
    </location>
</feature>
<protein>
    <submittedName>
        <fullName evidence="2">Uncharacterized protein</fullName>
    </submittedName>
</protein>
<dbReference type="Proteomes" id="UP000031512">
    <property type="component" value="Chromosome 1"/>
</dbReference>
<dbReference type="GeneID" id="15807280"/>
<organism evidence="2 3">
    <name type="scientific">Theileria equi strain WA</name>
    <dbReference type="NCBI Taxonomy" id="1537102"/>
    <lineage>
        <taxon>Eukaryota</taxon>
        <taxon>Sar</taxon>
        <taxon>Alveolata</taxon>
        <taxon>Apicomplexa</taxon>
        <taxon>Aconoidasida</taxon>
        <taxon>Piroplasmida</taxon>
        <taxon>Theileriidae</taxon>
        <taxon>Theileria</taxon>
    </lineage>
</organism>
<feature type="compositionally biased region" description="Polar residues" evidence="1">
    <location>
        <begin position="13"/>
        <end position="29"/>
    </location>
</feature>
<dbReference type="AlphaFoldDB" id="L0AUZ0"/>
<feature type="region of interest" description="Disordered" evidence="1">
    <location>
        <begin position="1"/>
        <end position="69"/>
    </location>
</feature>
<dbReference type="VEuPathDB" id="PiroplasmaDB:BEWA_022030"/>
<feature type="compositionally biased region" description="Polar residues" evidence="1">
    <location>
        <begin position="109"/>
        <end position="124"/>
    </location>
</feature>
<keyword evidence="3" id="KW-1185">Reference proteome</keyword>
<sequence>MQSPKLKPAKSPKITSTLKPLNSPQSNGDIKSVASPKSDGEPKPAKKRTKRIISDDDEDYEEPEKYGQELYNIPLMERLAKRVKNKSQSQDTPSQSTHIPTLVEDVESPLTQLSPTRQRTSSRVKSPLRITQMLKKKDSGDTPSSATSNESFKPTRASRAKSSDDDDDYVMDDDYADTDD</sequence>
<gene>
    <name evidence="2" type="ORF">BEWA_022030</name>
</gene>